<dbReference type="Proteomes" id="UP001210925">
    <property type="component" value="Unassembled WGS sequence"/>
</dbReference>
<evidence type="ECO:0000313" key="3">
    <source>
        <dbReference type="Proteomes" id="UP001210925"/>
    </source>
</evidence>
<comment type="caution">
    <text evidence="2">The sequence shown here is derived from an EMBL/GenBank/DDBJ whole genome shotgun (WGS) entry which is preliminary data.</text>
</comment>
<gene>
    <name evidence="2" type="primary">NLRP14</name>
    <name evidence="2" type="ORF">HK103_002256</name>
</gene>
<evidence type="ECO:0000256" key="1">
    <source>
        <dbReference type="ARBA" id="ARBA00022737"/>
    </source>
</evidence>
<dbReference type="PANTHER" id="PTHR24111:SF0">
    <property type="entry name" value="LEUCINE-RICH REPEAT-CONTAINING PROTEIN"/>
    <property type="match status" value="1"/>
</dbReference>
<accession>A0AAD5Y4U3</accession>
<reference evidence="2" key="1">
    <citation type="submission" date="2020-05" db="EMBL/GenBank/DDBJ databases">
        <title>Phylogenomic resolution of chytrid fungi.</title>
        <authorList>
            <person name="Stajich J.E."/>
            <person name="Amses K."/>
            <person name="Simmons R."/>
            <person name="Seto K."/>
            <person name="Myers J."/>
            <person name="Bonds A."/>
            <person name="Quandt C.A."/>
            <person name="Barry K."/>
            <person name="Liu P."/>
            <person name="Grigoriev I."/>
            <person name="Longcore J.E."/>
            <person name="James T.Y."/>
        </authorList>
    </citation>
    <scope>NUCLEOTIDE SEQUENCE</scope>
    <source>
        <strain evidence="2">PLAUS21</strain>
    </source>
</reference>
<dbReference type="InterPro" id="IPR052201">
    <property type="entry name" value="LRR-containing_regulator"/>
</dbReference>
<dbReference type="SUPFAM" id="SSF52047">
    <property type="entry name" value="RNI-like"/>
    <property type="match status" value="1"/>
</dbReference>
<dbReference type="Gene3D" id="3.80.10.10">
    <property type="entry name" value="Ribonuclease Inhibitor"/>
    <property type="match status" value="3"/>
</dbReference>
<dbReference type="AlphaFoldDB" id="A0AAD5Y4U3"/>
<dbReference type="PANTHER" id="PTHR24111">
    <property type="entry name" value="LEUCINE-RICH REPEAT-CONTAINING PROTEIN 34"/>
    <property type="match status" value="1"/>
</dbReference>
<proteinExistence type="predicted"/>
<dbReference type="InterPro" id="IPR001611">
    <property type="entry name" value="Leu-rich_rpt"/>
</dbReference>
<dbReference type="InterPro" id="IPR032675">
    <property type="entry name" value="LRR_dom_sf"/>
</dbReference>
<sequence>MTKALYSLLDEMHQTHRSTTALFVKHMEQLYACEQLLYGEERLVLDQETCTPVAIAAMTNNKSVKELQLYCDCIGRDEFPMFARMLHRNTTLQILGFEGFSSSCELLLSVDWSLVSIRDLYIVGSFQDSDGLKQFFKALTCNKTIKKLCIYDCGLEDDMAEDLCRIIRNGSLQELDLTINNFTADGIESIVEAIKHSNVIDFDISHNPIGDCGVERISDLFTMKVKNLNIGDISIQNESFDVFSYCLAHSSHIESIFFQKVEFSSPAKLFMAASMAKTLTKLSFIDCAIDCSNVVELAKLVSSGQLELLDLGSNNIGGKGMLLLHNAILASKRIQDFTLSDNPLGLDGIKLLSNLLSNENCPLKYLTVDALLVDQTSMEILSAGLAVNKSLISFSMEYTEFDARLFKYLFAALHKNRHLQELYVDGPRIDNFLGSEDEPNEYFEYLQRLFMNNRSIVKMSCPMIATIEVPIVLAGLLHNYTLEWLGNVNEEYRGSSKTHGPEIEHEDIKEIAKRNKSIKQVKLAESVLASRALLMLELPLELLHLIQNYLTDYAMIPLHLKAKYSRTLLKQELIGKLFTKDNVNIF</sequence>
<name>A0AAD5Y4U3_9FUNG</name>
<keyword evidence="3" id="KW-1185">Reference proteome</keyword>
<dbReference type="EMBL" id="JADGKB010000178">
    <property type="protein sequence ID" value="KAJ3251540.1"/>
    <property type="molecule type" value="Genomic_DNA"/>
</dbReference>
<dbReference type="Pfam" id="PF13516">
    <property type="entry name" value="LRR_6"/>
    <property type="match status" value="3"/>
</dbReference>
<organism evidence="2 3">
    <name type="scientific">Boothiomyces macroporosus</name>
    <dbReference type="NCBI Taxonomy" id="261099"/>
    <lineage>
        <taxon>Eukaryota</taxon>
        <taxon>Fungi</taxon>
        <taxon>Fungi incertae sedis</taxon>
        <taxon>Chytridiomycota</taxon>
        <taxon>Chytridiomycota incertae sedis</taxon>
        <taxon>Chytridiomycetes</taxon>
        <taxon>Rhizophydiales</taxon>
        <taxon>Terramycetaceae</taxon>
        <taxon>Boothiomyces</taxon>
    </lineage>
</organism>
<keyword evidence="1" id="KW-0677">Repeat</keyword>
<protein>
    <submittedName>
        <fullName evidence="2">NACHT, LRR and PYD domains-containing protein 14</fullName>
    </submittedName>
</protein>
<dbReference type="SMART" id="SM00368">
    <property type="entry name" value="LRR_RI"/>
    <property type="match status" value="3"/>
</dbReference>
<evidence type="ECO:0000313" key="2">
    <source>
        <dbReference type="EMBL" id="KAJ3251540.1"/>
    </source>
</evidence>